<evidence type="ECO:0000256" key="2">
    <source>
        <dbReference type="ARBA" id="ARBA00022763"/>
    </source>
</evidence>
<dbReference type="InterPro" id="IPR010994">
    <property type="entry name" value="RuvA_2-like"/>
</dbReference>
<dbReference type="SUPFAM" id="SSF47781">
    <property type="entry name" value="RuvA domain 2-like"/>
    <property type="match status" value="1"/>
</dbReference>
<comment type="caution">
    <text evidence="11">The sequence shown here is derived from an EMBL/GenBank/DDBJ whole genome shotgun (WGS) entry which is preliminary data.</text>
</comment>
<evidence type="ECO:0000313" key="11">
    <source>
        <dbReference type="EMBL" id="MBM6923635.1"/>
    </source>
</evidence>
<dbReference type="EMBL" id="JACSNR010000007">
    <property type="protein sequence ID" value="MBM6923635.1"/>
    <property type="molecule type" value="Genomic_DNA"/>
</dbReference>
<dbReference type="InterPro" id="IPR038476">
    <property type="entry name" value="UvrC_RNase_H_dom_sf"/>
</dbReference>
<dbReference type="PANTHER" id="PTHR30562">
    <property type="entry name" value="UVRC/OXIDOREDUCTASE"/>
    <property type="match status" value="1"/>
</dbReference>
<dbReference type="InterPro" id="IPR004791">
    <property type="entry name" value="UvrC"/>
</dbReference>
<dbReference type="HAMAP" id="MF_00203">
    <property type="entry name" value="UvrC"/>
    <property type="match status" value="1"/>
</dbReference>
<dbReference type="PROSITE" id="PS50164">
    <property type="entry name" value="GIY_YIG"/>
    <property type="match status" value="1"/>
</dbReference>
<evidence type="ECO:0000259" key="10">
    <source>
        <dbReference type="PROSITE" id="PS50165"/>
    </source>
</evidence>
<comment type="function">
    <text evidence="7">The UvrABC repair system catalyzes the recognition and processing of DNA lesions. UvrC both incises the 5' and 3' sides of the lesion. The N-terminal half is responsible for the 3' incision and the C-terminal half is responsible for the 5' incision.</text>
</comment>
<dbReference type="CDD" id="cd10434">
    <property type="entry name" value="GIY-YIG_UvrC_Cho"/>
    <property type="match status" value="1"/>
</dbReference>
<dbReference type="InterPro" id="IPR050066">
    <property type="entry name" value="UvrABC_protein_C"/>
</dbReference>
<dbReference type="NCBIfam" id="TIGR00194">
    <property type="entry name" value="uvrC"/>
    <property type="match status" value="1"/>
</dbReference>
<evidence type="ECO:0000259" key="9">
    <source>
        <dbReference type="PROSITE" id="PS50164"/>
    </source>
</evidence>
<dbReference type="InterPro" id="IPR001162">
    <property type="entry name" value="UvrC_RNase_H_dom"/>
</dbReference>
<dbReference type="Pfam" id="PF01541">
    <property type="entry name" value="GIY-YIG"/>
    <property type="match status" value="1"/>
</dbReference>
<evidence type="ECO:0000256" key="7">
    <source>
        <dbReference type="HAMAP-Rule" id="MF_00203"/>
    </source>
</evidence>
<dbReference type="Proteomes" id="UP000724149">
    <property type="component" value="Unassembled WGS sequence"/>
</dbReference>
<dbReference type="Gene3D" id="4.10.860.10">
    <property type="entry name" value="UVR domain"/>
    <property type="match status" value="1"/>
</dbReference>
<dbReference type="InterPro" id="IPR035901">
    <property type="entry name" value="GIY-YIG_endonuc_sf"/>
</dbReference>
<dbReference type="Pfam" id="PF14520">
    <property type="entry name" value="HHH_5"/>
    <property type="match status" value="1"/>
</dbReference>
<keyword evidence="1 7" id="KW-0963">Cytoplasm</keyword>
<proteinExistence type="inferred from homology"/>
<dbReference type="PROSITE" id="PS50165">
    <property type="entry name" value="UVRC"/>
    <property type="match status" value="1"/>
</dbReference>
<dbReference type="Pfam" id="PF02151">
    <property type="entry name" value="UVR"/>
    <property type="match status" value="1"/>
</dbReference>
<name>A0ABS2GMC4_9FIRM</name>
<reference evidence="11 12" key="1">
    <citation type="journal article" date="2021" name="Sci. Rep.">
        <title>The distribution of antibiotic resistance genes in chicken gut microbiota commensals.</title>
        <authorList>
            <person name="Juricova H."/>
            <person name="Matiasovicova J."/>
            <person name="Kubasova T."/>
            <person name="Cejkova D."/>
            <person name="Rychlik I."/>
        </authorList>
    </citation>
    <scope>NUCLEOTIDE SEQUENCE [LARGE SCALE GENOMIC DNA]</scope>
    <source>
        <strain evidence="11 12">An564</strain>
    </source>
</reference>
<evidence type="ECO:0000313" key="12">
    <source>
        <dbReference type="Proteomes" id="UP000724149"/>
    </source>
</evidence>
<protein>
    <recommendedName>
        <fullName evidence="7">UvrABC system protein C</fullName>
        <shortName evidence="7">Protein UvrC</shortName>
    </recommendedName>
    <alternativeName>
        <fullName evidence="7">Excinuclease ABC subunit C</fullName>
    </alternativeName>
</protein>
<feature type="domain" description="GIY-YIG" evidence="9">
    <location>
        <begin position="18"/>
        <end position="97"/>
    </location>
</feature>
<comment type="subcellular location">
    <subcellularLocation>
        <location evidence="7">Cytoplasm</location>
    </subcellularLocation>
</comment>
<evidence type="ECO:0000259" key="8">
    <source>
        <dbReference type="PROSITE" id="PS50151"/>
    </source>
</evidence>
<dbReference type="InterPro" id="IPR000305">
    <property type="entry name" value="GIY-YIG_endonuc"/>
</dbReference>
<dbReference type="SMART" id="SM00465">
    <property type="entry name" value="GIYc"/>
    <property type="match status" value="1"/>
</dbReference>
<evidence type="ECO:0000256" key="5">
    <source>
        <dbReference type="ARBA" id="ARBA00023204"/>
    </source>
</evidence>
<evidence type="ECO:0000256" key="4">
    <source>
        <dbReference type="ARBA" id="ARBA00022881"/>
    </source>
</evidence>
<keyword evidence="2 7" id="KW-0227">DNA damage</keyword>
<dbReference type="Gene3D" id="3.30.420.340">
    <property type="entry name" value="UvrC, RNAse H endonuclease domain"/>
    <property type="match status" value="1"/>
</dbReference>
<keyword evidence="6 7" id="KW-0742">SOS response</keyword>
<dbReference type="Gene3D" id="1.10.150.20">
    <property type="entry name" value="5' to 3' exonuclease, C-terminal subdomain"/>
    <property type="match status" value="1"/>
</dbReference>
<sequence length="614" mass="68864">MDAQILKSLKEKVHKLPMQPGVYIMKDKNNTVIYVGKAKKLKNRVSSYFRAIDHHLPKVYKMVQNVVDFDYIVTDSEFEALVLECSLIKLHNPKYNILLKDDKGYSYIKITNEPFPRIVSDKNHLDDGSEYIGPYMSGFVVNQTVDEVNKVFQLPTCSRKFPAEFGKGRPCLNYHMKLCMGLCQGKVPQNEYAEIIAQAKNYIHNGGDLTEELTRKMEECAEKLEFEKAARYRDRIMAIRKIGDKQKVIFSKVENQDVLGFVATDNNSVCSMLIFRGGRLVDKQDYLLGEPGALDEMRREFIAQYYTTPDRIPPLVTVDGEVADQELLAGLLSDRLGRKVTIHIPQRGEQARLVEMALKNCAQTLSHETDKTGREIAALDELAKTLGMETPPSYIEAYDISNFGAATKVAGMVVFENGKPLRSAYKKFTIKTVEGTDDYASMQEVIGRRLARYEQEKDTGRGFGRLPDLILLDGGQGHLNAVQPILEAFGLKIPMYGMVKDDRHRTRAIASDGGEISISAHKRAFNLVTAIQDEVHRFSITYSRSKHRKSGLESVLTGIPGIGKTRAAALYRHFKTVKAISAASEEDLLAAPGMTRPAAEAVYGYFHPAESAPE</sequence>
<evidence type="ECO:0000256" key="3">
    <source>
        <dbReference type="ARBA" id="ARBA00022769"/>
    </source>
</evidence>
<organism evidence="11 12">
    <name type="scientific">Hydrogenoanaerobacterium saccharovorans</name>
    <dbReference type="NCBI Taxonomy" id="474960"/>
    <lineage>
        <taxon>Bacteria</taxon>
        <taxon>Bacillati</taxon>
        <taxon>Bacillota</taxon>
        <taxon>Clostridia</taxon>
        <taxon>Eubacteriales</taxon>
        <taxon>Oscillospiraceae</taxon>
        <taxon>Hydrogenoanaerobacterium</taxon>
    </lineage>
</organism>
<dbReference type="InterPro" id="IPR001943">
    <property type="entry name" value="UVR_dom"/>
</dbReference>
<keyword evidence="3 7" id="KW-0228">DNA excision</keyword>
<dbReference type="InterPro" id="IPR047296">
    <property type="entry name" value="GIY-YIG_UvrC_Cho"/>
</dbReference>
<dbReference type="SUPFAM" id="SSF46600">
    <property type="entry name" value="C-terminal UvrC-binding domain of UvrB"/>
    <property type="match status" value="1"/>
</dbReference>
<dbReference type="Pfam" id="PF22920">
    <property type="entry name" value="UvrC_RNaseH"/>
    <property type="match status" value="1"/>
</dbReference>
<feature type="domain" description="UvrC family homology region profile" evidence="10">
    <location>
        <begin position="258"/>
        <end position="486"/>
    </location>
</feature>
<keyword evidence="12" id="KW-1185">Reference proteome</keyword>
<comment type="similarity">
    <text evidence="7">Belongs to the UvrC family.</text>
</comment>
<gene>
    <name evidence="7 11" type="primary">uvrC</name>
    <name evidence="11" type="ORF">H9X81_08035</name>
</gene>
<dbReference type="Pfam" id="PF08459">
    <property type="entry name" value="UvrC_RNaseH_dom"/>
    <property type="match status" value="1"/>
</dbReference>
<dbReference type="PROSITE" id="PS50151">
    <property type="entry name" value="UVR"/>
    <property type="match status" value="1"/>
</dbReference>
<dbReference type="SUPFAM" id="SSF82771">
    <property type="entry name" value="GIY-YIG endonuclease"/>
    <property type="match status" value="1"/>
</dbReference>
<dbReference type="InterPro" id="IPR036876">
    <property type="entry name" value="UVR_dom_sf"/>
</dbReference>
<comment type="subunit">
    <text evidence="7">Interacts with UvrB in an incision complex.</text>
</comment>
<evidence type="ECO:0000256" key="6">
    <source>
        <dbReference type="ARBA" id="ARBA00023236"/>
    </source>
</evidence>
<feature type="domain" description="UVR" evidence="8">
    <location>
        <begin position="207"/>
        <end position="242"/>
    </location>
</feature>
<keyword evidence="4 7" id="KW-0267">Excision nuclease</keyword>
<accession>A0ABS2GMC4</accession>
<dbReference type="Gene3D" id="3.40.1440.10">
    <property type="entry name" value="GIY-YIG endonuclease"/>
    <property type="match status" value="1"/>
</dbReference>
<keyword evidence="5 7" id="KW-0234">DNA repair</keyword>
<evidence type="ECO:0000256" key="1">
    <source>
        <dbReference type="ARBA" id="ARBA00022490"/>
    </source>
</evidence>
<dbReference type="PANTHER" id="PTHR30562:SF1">
    <property type="entry name" value="UVRABC SYSTEM PROTEIN C"/>
    <property type="match status" value="1"/>
</dbReference>